<comment type="subcellular location">
    <subcellularLocation>
        <location evidence="1">Cell membrane</location>
        <topology evidence="1">Multi-pass membrane protein</topology>
    </subcellularLocation>
</comment>
<gene>
    <name evidence="8" type="ORF">HS961_08285</name>
</gene>
<evidence type="ECO:0000256" key="4">
    <source>
        <dbReference type="ARBA" id="ARBA00022989"/>
    </source>
</evidence>
<evidence type="ECO:0000256" key="2">
    <source>
        <dbReference type="ARBA" id="ARBA00022475"/>
    </source>
</evidence>
<evidence type="ECO:0000313" key="9">
    <source>
        <dbReference type="Proteomes" id="UP000515240"/>
    </source>
</evidence>
<feature type="transmembrane region" description="Helical" evidence="6">
    <location>
        <begin position="267"/>
        <end position="288"/>
    </location>
</feature>
<dbReference type="KEGG" id="cpis:HS961_08285"/>
<dbReference type="PANTHER" id="PTHR35007">
    <property type="entry name" value="INTEGRAL MEMBRANE PROTEIN-RELATED"/>
    <property type="match status" value="1"/>
</dbReference>
<protein>
    <submittedName>
        <fullName evidence="8">Type II secretion system F family protein</fullName>
    </submittedName>
</protein>
<sequence length="295" mass="32947">MKNAILLAAIFLSAVMAAIILLYFVAIVRKARPSVREHMDPLPWGIRLIWPAVNVLQFHVSEIAPTSSLLRWKRKLQLAGLEYVLKAEEIIAVRVIAMGVVAAAFTGAAMALKIDGQWVRLACLTGLLLGWMLPAIWVNDRKKRRDKEVLRTLPGYLDLITLCCQAGLGLTAAISQAVQKGPRGAMHEELERLLREMRTGMSRMDAFNAMAERMDNKHVRGLVSNLTQAESLGASVTDTLVAISEQRRTERFQHAEKLAMEAPVKMLGPLVIFIFPVTFMVIFFPLAVQMYQTLK</sequence>
<dbReference type="Proteomes" id="UP000515240">
    <property type="component" value="Chromosome"/>
</dbReference>
<dbReference type="EMBL" id="CP058554">
    <property type="protein sequence ID" value="QMV72834.1"/>
    <property type="molecule type" value="Genomic_DNA"/>
</dbReference>
<accession>A0A7G5EFQ9</accession>
<keyword evidence="5 6" id="KW-0472">Membrane</keyword>
<evidence type="ECO:0000256" key="6">
    <source>
        <dbReference type="SAM" id="Phobius"/>
    </source>
</evidence>
<keyword evidence="2" id="KW-1003">Cell membrane</keyword>
<keyword evidence="9" id="KW-1185">Reference proteome</keyword>
<dbReference type="InterPro" id="IPR018076">
    <property type="entry name" value="T2SS_GspF_dom"/>
</dbReference>
<keyword evidence="3 6" id="KW-0812">Transmembrane</keyword>
<keyword evidence="4 6" id="KW-1133">Transmembrane helix</keyword>
<dbReference type="RefSeq" id="WP_182327243.1">
    <property type="nucleotide sequence ID" value="NZ_CP058554.1"/>
</dbReference>
<name>A0A7G5EFQ9_9BURK</name>
<dbReference type="Pfam" id="PF00482">
    <property type="entry name" value="T2SSF"/>
    <property type="match status" value="1"/>
</dbReference>
<dbReference type="PANTHER" id="PTHR35007:SF2">
    <property type="entry name" value="PILUS ASSEMBLE PROTEIN"/>
    <property type="match status" value="1"/>
</dbReference>
<evidence type="ECO:0000313" key="8">
    <source>
        <dbReference type="EMBL" id="QMV72834.1"/>
    </source>
</evidence>
<feature type="transmembrane region" description="Helical" evidence="6">
    <location>
        <begin position="91"/>
        <end position="112"/>
    </location>
</feature>
<feature type="transmembrane region" description="Helical" evidence="6">
    <location>
        <begin position="118"/>
        <end position="138"/>
    </location>
</feature>
<proteinExistence type="predicted"/>
<feature type="transmembrane region" description="Helical" evidence="6">
    <location>
        <begin position="5"/>
        <end position="28"/>
    </location>
</feature>
<evidence type="ECO:0000256" key="1">
    <source>
        <dbReference type="ARBA" id="ARBA00004651"/>
    </source>
</evidence>
<organism evidence="8 9">
    <name type="scientific">Comamonas piscis</name>
    <dbReference type="NCBI Taxonomy" id="1562974"/>
    <lineage>
        <taxon>Bacteria</taxon>
        <taxon>Pseudomonadati</taxon>
        <taxon>Pseudomonadota</taxon>
        <taxon>Betaproteobacteria</taxon>
        <taxon>Burkholderiales</taxon>
        <taxon>Comamonadaceae</taxon>
        <taxon>Comamonas</taxon>
    </lineage>
</organism>
<feature type="domain" description="Type II secretion system protein GspF" evidence="7">
    <location>
        <begin position="157"/>
        <end position="282"/>
    </location>
</feature>
<evidence type="ECO:0000259" key="7">
    <source>
        <dbReference type="Pfam" id="PF00482"/>
    </source>
</evidence>
<dbReference type="GO" id="GO:0005886">
    <property type="term" value="C:plasma membrane"/>
    <property type="evidence" value="ECO:0007669"/>
    <property type="project" value="UniProtKB-SubCell"/>
</dbReference>
<dbReference type="AlphaFoldDB" id="A0A7G5EFQ9"/>
<evidence type="ECO:0000256" key="5">
    <source>
        <dbReference type="ARBA" id="ARBA00023136"/>
    </source>
</evidence>
<evidence type="ECO:0000256" key="3">
    <source>
        <dbReference type="ARBA" id="ARBA00022692"/>
    </source>
</evidence>
<reference evidence="8 9" key="1">
    <citation type="journal article" date="2020" name="G3 (Bethesda)">
        <title>CeMbio - The Caenorhabditis elegans Microbiome Resource.</title>
        <authorList>
            <person name="Dirksen P."/>
            <person name="Assie A."/>
            <person name="Zimmermann J."/>
            <person name="Zhang F."/>
            <person name="Tietje A.M."/>
            <person name="Marsh S.A."/>
            <person name="Felix M.A."/>
            <person name="Shapira M."/>
            <person name="Kaleta C."/>
            <person name="Schulenburg H."/>
            <person name="Samuel B."/>
        </authorList>
    </citation>
    <scope>NUCLEOTIDE SEQUENCE [LARGE SCALE GENOMIC DNA]</scope>
    <source>
        <strain evidence="8 9">BIGb0172</strain>
    </source>
</reference>